<keyword evidence="3" id="KW-1185">Reference proteome</keyword>
<dbReference type="Pfam" id="PF00144">
    <property type="entry name" value="Beta-lactamase"/>
    <property type="match status" value="1"/>
</dbReference>
<dbReference type="InterPro" id="IPR001466">
    <property type="entry name" value="Beta-lactam-related"/>
</dbReference>
<name>A0A941IPD9_9ACTN</name>
<dbReference type="SUPFAM" id="SSF56601">
    <property type="entry name" value="beta-lactamase/transpeptidase-like"/>
    <property type="match status" value="1"/>
</dbReference>
<accession>A0A941IPD9</accession>
<evidence type="ECO:0000259" key="1">
    <source>
        <dbReference type="Pfam" id="PF00144"/>
    </source>
</evidence>
<dbReference type="PANTHER" id="PTHR43319:SF3">
    <property type="entry name" value="BETA-LACTAMASE-RELATED DOMAIN-CONTAINING PROTEIN"/>
    <property type="match status" value="1"/>
</dbReference>
<dbReference type="RefSeq" id="WP_212530908.1">
    <property type="nucleotide sequence ID" value="NZ_JAGSOG010000141.1"/>
</dbReference>
<protein>
    <submittedName>
        <fullName evidence="2">Beta-lactamase family protein</fullName>
    </submittedName>
</protein>
<dbReference type="Proteomes" id="UP000675781">
    <property type="component" value="Unassembled WGS sequence"/>
</dbReference>
<dbReference type="PANTHER" id="PTHR43319">
    <property type="entry name" value="BETA-LACTAMASE-RELATED"/>
    <property type="match status" value="1"/>
</dbReference>
<reference evidence="2" key="1">
    <citation type="submission" date="2021-04" db="EMBL/GenBank/DDBJ databases">
        <title>Genome based classification of Actinospica acidithermotolerans sp. nov., an actinobacterium isolated from an Indonesian hot spring.</title>
        <authorList>
            <person name="Kusuma A.B."/>
            <person name="Putra K.E."/>
            <person name="Nafisah S."/>
            <person name="Loh J."/>
            <person name="Nouioui I."/>
            <person name="Goodfellow M."/>
        </authorList>
    </citation>
    <scope>NUCLEOTIDE SEQUENCE</scope>
    <source>
        <strain evidence="2">CSCA 57</strain>
    </source>
</reference>
<organism evidence="2 3">
    <name type="scientific">Actinospica durhamensis</name>
    <dbReference type="NCBI Taxonomy" id="1508375"/>
    <lineage>
        <taxon>Bacteria</taxon>
        <taxon>Bacillati</taxon>
        <taxon>Actinomycetota</taxon>
        <taxon>Actinomycetes</taxon>
        <taxon>Catenulisporales</taxon>
        <taxon>Actinospicaceae</taxon>
        <taxon>Actinospica</taxon>
    </lineage>
</organism>
<evidence type="ECO:0000313" key="3">
    <source>
        <dbReference type="Proteomes" id="UP000675781"/>
    </source>
</evidence>
<gene>
    <name evidence="2" type="ORF">KDL01_24345</name>
</gene>
<feature type="domain" description="Beta-lactamase-related" evidence="1">
    <location>
        <begin position="21"/>
        <end position="345"/>
    </location>
</feature>
<evidence type="ECO:0000313" key="2">
    <source>
        <dbReference type="EMBL" id="MBR7836430.1"/>
    </source>
</evidence>
<dbReference type="InterPro" id="IPR052907">
    <property type="entry name" value="Beta-lactamase/esterase"/>
</dbReference>
<comment type="caution">
    <text evidence="2">The sequence shown here is derived from an EMBL/GenBank/DDBJ whole genome shotgun (WGS) entry which is preliminary data.</text>
</comment>
<sequence length="353" mass="37673">MKPARTAPTALDLAAARGGTARLWVQRGSETLLDASLGCAPDTLFLLFSAGKPLTALAVHHLAERGLIELDAPVCTYWPEFAGGGKREVSVRHVLQHRSGAPTSTGSIVGDARIMTSWDRSVAAAERAHLRWPAGEVPAYHILNFGFVLGELVRRVSGMDIAQYAHKALLEPLGLHDTHVGLTAGQEHRLAPLRVHSGGLASYVRCAYFNRPAVREAVVPAATVTATAADLARLYRMVLLGGTLDGVTVLRPETVAAALRPTTERGETDRLLRIPVRWAEGFQLGGAAGRGATAMGTSPYPETFGHNGSYVCSAWADPSRDLVCVYLTNLVVGRADGERHHAAVSDAVLREFG</sequence>
<dbReference type="EMBL" id="JAGSOG010000141">
    <property type="protein sequence ID" value="MBR7836430.1"/>
    <property type="molecule type" value="Genomic_DNA"/>
</dbReference>
<dbReference type="InterPro" id="IPR012338">
    <property type="entry name" value="Beta-lactam/transpept-like"/>
</dbReference>
<proteinExistence type="predicted"/>
<dbReference type="Gene3D" id="3.40.710.10">
    <property type="entry name" value="DD-peptidase/beta-lactamase superfamily"/>
    <property type="match status" value="1"/>
</dbReference>
<dbReference type="AlphaFoldDB" id="A0A941IPD9"/>